<dbReference type="Proteomes" id="UP000321617">
    <property type="component" value="Unassembled WGS sequence"/>
</dbReference>
<gene>
    <name evidence="2" type="ORF">LX16_0651</name>
</gene>
<protein>
    <submittedName>
        <fullName evidence="2">Uncharacterized protein</fullName>
    </submittedName>
</protein>
<reference evidence="2 3" key="1">
    <citation type="journal article" date="2013" name="Stand. Genomic Sci.">
        <title>Genomic Encyclopedia of Type Strains, Phase I: The one thousand microbial genomes (KMG-I) project.</title>
        <authorList>
            <person name="Kyrpides N.C."/>
            <person name="Woyke T."/>
            <person name="Eisen J.A."/>
            <person name="Garrity G."/>
            <person name="Lilburn T.G."/>
            <person name="Beck B.J."/>
            <person name="Whitman W.B."/>
            <person name="Hugenholtz P."/>
            <person name="Klenk H.P."/>
        </authorList>
    </citation>
    <scope>NUCLEOTIDE SEQUENCE [LARGE SCALE GENOMIC DNA]</scope>
    <source>
        <strain evidence="2 3">DSM 45044</strain>
    </source>
</reference>
<organism evidence="2 3">
    <name type="scientific">Stackebrandtia albiflava</name>
    <dbReference type="NCBI Taxonomy" id="406432"/>
    <lineage>
        <taxon>Bacteria</taxon>
        <taxon>Bacillati</taxon>
        <taxon>Actinomycetota</taxon>
        <taxon>Actinomycetes</taxon>
        <taxon>Glycomycetales</taxon>
        <taxon>Glycomycetaceae</taxon>
        <taxon>Stackebrandtia</taxon>
    </lineage>
</organism>
<keyword evidence="3" id="KW-1185">Reference proteome</keyword>
<name>A0A562VAP9_9ACTN</name>
<feature type="compositionally biased region" description="Basic and acidic residues" evidence="1">
    <location>
        <begin position="38"/>
        <end position="50"/>
    </location>
</feature>
<evidence type="ECO:0000313" key="2">
    <source>
        <dbReference type="EMBL" id="TWJ14956.1"/>
    </source>
</evidence>
<evidence type="ECO:0000256" key="1">
    <source>
        <dbReference type="SAM" id="MobiDB-lite"/>
    </source>
</evidence>
<sequence length="184" mass="19387">MNTRGIEGRVPGSGGATPRRRGTADGCGGGSGQRRRIRDGDRPGGRETRRPVTGPPGSRRPTNRSPRAGRTLRAAAIGVAVALTATTGPAWSAGTADSDDGAVCETRHVEVDEATADVRTAPEPTAQVLFTASRGERFRCGAVTMGGAHSLCGADGYEVWMVITDYERFDLYLPTSCLTDVWPE</sequence>
<dbReference type="EMBL" id="VLLL01000005">
    <property type="protein sequence ID" value="TWJ14956.1"/>
    <property type="molecule type" value="Genomic_DNA"/>
</dbReference>
<dbReference type="OrthoDB" id="9950264at2"/>
<dbReference type="RefSeq" id="WP_147132841.1">
    <property type="nucleotide sequence ID" value="NZ_BAABIJ010000001.1"/>
</dbReference>
<comment type="caution">
    <text evidence="2">The sequence shown here is derived from an EMBL/GenBank/DDBJ whole genome shotgun (WGS) entry which is preliminary data.</text>
</comment>
<accession>A0A562VAP9</accession>
<evidence type="ECO:0000313" key="3">
    <source>
        <dbReference type="Proteomes" id="UP000321617"/>
    </source>
</evidence>
<feature type="region of interest" description="Disordered" evidence="1">
    <location>
        <begin position="1"/>
        <end position="69"/>
    </location>
</feature>
<proteinExistence type="predicted"/>
<dbReference type="AlphaFoldDB" id="A0A562VAP9"/>